<dbReference type="InterPro" id="IPR015421">
    <property type="entry name" value="PyrdxlP-dep_Trfase_major"/>
</dbReference>
<evidence type="ECO:0000256" key="4">
    <source>
        <dbReference type="ARBA" id="ARBA00008954"/>
    </source>
</evidence>
<keyword evidence="5" id="KW-0032">Aminotransferase</keyword>
<dbReference type="InterPro" id="IPR015424">
    <property type="entry name" value="PyrdxlP-dep_Trfase"/>
</dbReference>
<evidence type="ECO:0000313" key="12">
    <source>
        <dbReference type="Proteomes" id="UP001367676"/>
    </source>
</evidence>
<dbReference type="GO" id="GO:0009102">
    <property type="term" value="P:biotin biosynthetic process"/>
    <property type="evidence" value="ECO:0007669"/>
    <property type="project" value="UniProtKB-KW"/>
</dbReference>
<dbReference type="PANTHER" id="PTHR42684:SF3">
    <property type="entry name" value="ADENOSYLMETHIONINE-8-AMINO-7-OXONONANOATE AMINOTRANSFERASE"/>
    <property type="match status" value="1"/>
</dbReference>
<comment type="caution">
    <text evidence="11">The sequence shown here is derived from an EMBL/GenBank/DDBJ whole genome shotgun (WGS) entry which is preliminary data.</text>
</comment>
<dbReference type="GO" id="GO:0005739">
    <property type="term" value="C:mitochondrion"/>
    <property type="evidence" value="ECO:0007669"/>
    <property type="project" value="UniProtKB-SubCell"/>
</dbReference>
<dbReference type="Pfam" id="PF00202">
    <property type="entry name" value="Aminotran_3"/>
    <property type="match status" value="1"/>
</dbReference>
<dbReference type="CDD" id="cd00610">
    <property type="entry name" value="OAT_like"/>
    <property type="match status" value="1"/>
</dbReference>
<comment type="similarity">
    <text evidence="4 10">Belongs to the class-III pyridoxal-phosphate-dependent aminotransferase family.</text>
</comment>
<evidence type="ECO:0000256" key="9">
    <source>
        <dbReference type="ARBA" id="ARBA00022898"/>
    </source>
</evidence>
<dbReference type="EMBL" id="JBBCAQ010000003">
    <property type="protein sequence ID" value="KAK7604536.1"/>
    <property type="molecule type" value="Genomic_DNA"/>
</dbReference>
<dbReference type="FunFam" id="3.40.640.10:FF:000004">
    <property type="entry name" value="Acetylornithine aminotransferase"/>
    <property type="match status" value="1"/>
</dbReference>
<dbReference type="InterPro" id="IPR005814">
    <property type="entry name" value="Aminotrans_3"/>
</dbReference>
<reference evidence="11 12" key="1">
    <citation type="submission" date="2024-03" db="EMBL/GenBank/DDBJ databases">
        <title>Adaptation during the transition from Ophiocordyceps entomopathogen to insect associate is accompanied by gene loss and intensified selection.</title>
        <authorList>
            <person name="Ward C.M."/>
            <person name="Onetto C.A."/>
            <person name="Borneman A.R."/>
        </authorList>
    </citation>
    <scope>NUCLEOTIDE SEQUENCE [LARGE SCALE GENOMIC DNA]</scope>
    <source>
        <strain evidence="11">AWRI1</strain>
        <tissue evidence="11">Single Adult Female</tissue>
    </source>
</reference>
<evidence type="ECO:0000256" key="3">
    <source>
        <dbReference type="ARBA" id="ARBA00004746"/>
    </source>
</evidence>
<organism evidence="11 12">
    <name type="scientific">Parthenolecanium corni</name>
    <dbReference type="NCBI Taxonomy" id="536013"/>
    <lineage>
        <taxon>Eukaryota</taxon>
        <taxon>Metazoa</taxon>
        <taxon>Ecdysozoa</taxon>
        <taxon>Arthropoda</taxon>
        <taxon>Hexapoda</taxon>
        <taxon>Insecta</taxon>
        <taxon>Pterygota</taxon>
        <taxon>Neoptera</taxon>
        <taxon>Paraneoptera</taxon>
        <taxon>Hemiptera</taxon>
        <taxon>Sternorrhyncha</taxon>
        <taxon>Coccoidea</taxon>
        <taxon>Coccidae</taxon>
        <taxon>Parthenolecanium</taxon>
    </lineage>
</organism>
<dbReference type="PIRSF" id="PIRSF000521">
    <property type="entry name" value="Transaminase_4ab_Lys_Orn"/>
    <property type="match status" value="1"/>
</dbReference>
<proteinExistence type="inferred from homology"/>
<comment type="subcellular location">
    <subcellularLocation>
        <location evidence="2">Mitochondrion</location>
    </subcellularLocation>
</comment>
<evidence type="ECO:0000256" key="6">
    <source>
        <dbReference type="ARBA" id="ARBA00022679"/>
    </source>
</evidence>
<dbReference type="InterPro" id="IPR015422">
    <property type="entry name" value="PyrdxlP-dep_Trfase_small"/>
</dbReference>
<dbReference type="PANTHER" id="PTHR42684">
    <property type="entry name" value="ADENOSYLMETHIONINE-8-AMINO-7-OXONONANOATE AMINOTRANSFERASE"/>
    <property type="match status" value="1"/>
</dbReference>
<dbReference type="InterPro" id="IPR005815">
    <property type="entry name" value="BioA"/>
</dbReference>
<comment type="cofactor">
    <cofactor evidence="1">
        <name>pyridoxal 5'-phosphate</name>
        <dbReference type="ChEBI" id="CHEBI:597326"/>
    </cofactor>
</comment>
<evidence type="ECO:0000256" key="10">
    <source>
        <dbReference type="RuleBase" id="RU003560"/>
    </source>
</evidence>
<keyword evidence="7" id="KW-0949">S-adenosyl-L-methionine</keyword>
<evidence type="ECO:0000256" key="7">
    <source>
        <dbReference type="ARBA" id="ARBA00022691"/>
    </source>
</evidence>
<protein>
    <submittedName>
        <fullName evidence="11">Uncharacterized protein</fullName>
    </submittedName>
</protein>
<comment type="pathway">
    <text evidence="3">Cofactor biosynthesis; biotin biosynthesis.</text>
</comment>
<dbReference type="GO" id="GO:0004141">
    <property type="term" value="F:dethiobiotin synthase activity"/>
    <property type="evidence" value="ECO:0007669"/>
    <property type="project" value="TreeGrafter"/>
</dbReference>
<evidence type="ECO:0000256" key="5">
    <source>
        <dbReference type="ARBA" id="ARBA00022576"/>
    </source>
</evidence>
<dbReference type="Proteomes" id="UP001367676">
    <property type="component" value="Unassembled WGS sequence"/>
</dbReference>
<dbReference type="Gene3D" id="3.40.640.10">
    <property type="entry name" value="Type I PLP-dependent aspartate aminotransferase-like (Major domain)"/>
    <property type="match status" value="1"/>
</dbReference>
<dbReference type="GO" id="GO:0004015">
    <property type="term" value="F:adenosylmethionine-8-amino-7-oxononanoate transaminase activity"/>
    <property type="evidence" value="ECO:0007669"/>
    <property type="project" value="InterPro"/>
</dbReference>
<keyword evidence="9 10" id="KW-0663">Pyridoxal phosphate</keyword>
<dbReference type="AlphaFoldDB" id="A0AAN9Y9W7"/>
<evidence type="ECO:0000313" key="11">
    <source>
        <dbReference type="EMBL" id="KAK7604536.1"/>
    </source>
</evidence>
<dbReference type="SUPFAM" id="SSF53383">
    <property type="entry name" value="PLP-dependent transferases"/>
    <property type="match status" value="1"/>
</dbReference>
<keyword evidence="6" id="KW-0808">Transferase</keyword>
<sequence>MSLSERDRCLIWHPFTQEKLTPPPMPIKQAKGCYLIDEQDNEYLDLVSSWWVNIHGHAQPQIAQAIYKQCLTLEHVIFARFTHEPAVKLCENLRKLLPDQLCRFFFSDNGSTSVEVSLKMAYQYWKNLGKEKNLFLSFIGGYHGDTVGCMSVGQQSHFHDPFKGLCFEVRFVPYADTWEGDTAVVEKEVEAIKIMNEHLAKCGDQIAALIIEPLLQGAAGMRMCRPQFIAAIVQLARKHQILVIFDEVAAGFGRTGTNFAHEQVGVVPDFLCLSKGITGGFLPLAVTVTTEKVYAAFLGESHDKTFLHGHSYTANPVGCAAAIASLELLSSQRTQQSIRDIGDVHQEQIFDLQREFGCIEHARTLGTIAAFELELDNLQLFADICRSKGIIIRPLGKTVYMMPPYCITRDELKRAYNILRTCIQESLSRNE</sequence>
<dbReference type="InterPro" id="IPR049704">
    <property type="entry name" value="Aminotrans_3_PPA_site"/>
</dbReference>
<dbReference type="NCBIfam" id="NF004624">
    <property type="entry name" value="PRK05964.1"/>
    <property type="match status" value="1"/>
</dbReference>
<dbReference type="PROSITE" id="PS00600">
    <property type="entry name" value="AA_TRANSFER_CLASS_3"/>
    <property type="match status" value="1"/>
</dbReference>
<evidence type="ECO:0000256" key="2">
    <source>
        <dbReference type="ARBA" id="ARBA00004173"/>
    </source>
</evidence>
<dbReference type="GO" id="GO:0030170">
    <property type="term" value="F:pyridoxal phosphate binding"/>
    <property type="evidence" value="ECO:0007669"/>
    <property type="project" value="InterPro"/>
</dbReference>
<dbReference type="NCBIfam" id="TIGR00508">
    <property type="entry name" value="bioA"/>
    <property type="match status" value="1"/>
</dbReference>
<gene>
    <name evidence="11" type="ORF">V9T40_005722</name>
</gene>
<dbReference type="Gene3D" id="3.90.1150.10">
    <property type="entry name" value="Aspartate Aminotransferase, domain 1"/>
    <property type="match status" value="1"/>
</dbReference>
<keyword evidence="8" id="KW-0093">Biotin biosynthesis</keyword>
<keyword evidence="12" id="KW-1185">Reference proteome</keyword>
<name>A0AAN9Y9W7_9HEMI</name>
<evidence type="ECO:0000256" key="8">
    <source>
        <dbReference type="ARBA" id="ARBA00022756"/>
    </source>
</evidence>
<accession>A0AAN9Y9W7</accession>
<evidence type="ECO:0000256" key="1">
    <source>
        <dbReference type="ARBA" id="ARBA00001933"/>
    </source>
</evidence>
<dbReference type="HAMAP" id="MF_00834">
    <property type="entry name" value="BioA"/>
    <property type="match status" value="1"/>
</dbReference>